<dbReference type="Gene3D" id="1.10.510.10">
    <property type="entry name" value="Transferase(Phosphotransferase) domain 1"/>
    <property type="match status" value="1"/>
</dbReference>
<comment type="similarity">
    <text evidence="13">Belongs to the protein kinase superfamily. CAMK Ser/Thr protein kinase family. DAP kinase subfamily.</text>
</comment>
<feature type="repeat" description="ANK" evidence="14">
    <location>
        <begin position="537"/>
        <end position="569"/>
    </location>
</feature>
<evidence type="ECO:0000313" key="18">
    <source>
        <dbReference type="Ensembl" id="ENSMALP00000030518.1"/>
    </source>
</evidence>
<dbReference type="GO" id="GO:0043065">
    <property type="term" value="P:positive regulation of apoptotic process"/>
    <property type="evidence" value="ECO:0007669"/>
    <property type="project" value="TreeGrafter"/>
</dbReference>
<evidence type="ECO:0000256" key="2">
    <source>
        <dbReference type="ARBA" id="ARBA00012513"/>
    </source>
</evidence>
<evidence type="ECO:0000256" key="13">
    <source>
        <dbReference type="ARBA" id="ARBA00060827"/>
    </source>
</evidence>
<dbReference type="Gene3D" id="1.10.533.10">
    <property type="entry name" value="Death Domain, Fas"/>
    <property type="match status" value="1"/>
</dbReference>
<feature type="domain" description="Protein kinase" evidence="15">
    <location>
        <begin position="6"/>
        <end position="267"/>
    </location>
</feature>
<dbReference type="GO" id="GO:0005634">
    <property type="term" value="C:nucleus"/>
    <property type="evidence" value="ECO:0007669"/>
    <property type="project" value="TreeGrafter"/>
</dbReference>
<keyword evidence="4" id="KW-0597">Phosphoprotein</keyword>
<dbReference type="InterPro" id="IPR027417">
    <property type="entry name" value="P-loop_NTPase"/>
</dbReference>
<evidence type="ECO:0000256" key="3">
    <source>
        <dbReference type="ARBA" id="ARBA00022527"/>
    </source>
</evidence>
<keyword evidence="3" id="KW-0723">Serine/threonine-protein kinase</keyword>
<dbReference type="GO" id="GO:0035556">
    <property type="term" value="P:intracellular signal transduction"/>
    <property type="evidence" value="ECO:0007669"/>
    <property type="project" value="TreeGrafter"/>
</dbReference>
<keyword evidence="5" id="KW-0808">Transferase</keyword>
<dbReference type="CDD" id="cd08782">
    <property type="entry name" value="Death_DAPK1"/>
    <property type="match status" value="1"/>
</dbReference>
<protein>
    <recommendedName>
        <fullName evidence="2">non-specific serine/threonine protein kinase</fullName>
        <ecNumber evidence="2">2.7.11.1</ecNumber>
    </recommendedName>
</protein>
<dbReference type="PANTHER" id="PTHR24342:SF17">
    <property type="entry name" value="DEATH-ASSOCIATED PROTEIN KINASE 1"/>
    <property type="match status" value="1"/>
</dbReference>
<dbReference type="InterPro" id="IPR002110">
    <property type="entry name" value="Ankyrin_rpt"/>
</dbReference>
<feature type="repeat" description="ANK" evidence="14">
    <location>
        <begin position="370"/>
        <end position="402"/>
    </location>
</feature>
<dbReference type="PANTHER" id="PTHR24342">
    <property type="entry name" value="SERINE/THREONINE-PROTEIN KINASE 17"/>
    <property type="match status" value="1"/>
</dbReference>
<dbReference type="PROSITE" id="PS50017">
    <property type="entry name" value="DEATH_DOMAIN"/>
    <property type="match status" value="1"/>
</dbReference>
<dbReference type="InterPro" id="IPR011009">
    <property type="entry name" value="Kinase-like_dom_sf"/>
</dbReference>
<evidence type="ECO:0000256" key="12">
    <source>
        <dbReference type="ARBA" id="ARBA00048679"/>
    </source>
</evidence>
<dbReference type="InterPro" id="IPR000488">
    <property type="entry name" value="Death_dom"/>
</dbReference>
<keyword evidence="6" id="KW-0053">Apoptosis</keyword>
<dbReference type="SMART" id="SM00248">
    <property type="entry name" value="ANK"/>
    <property type="match status" value="8"/>
</dbReference>
<dbReference type="Pfam" id="PF13857">
    <property type="entry name" value="Ank_5"/>
    <property type="match status" value="1"/>
</dbReference>
<evidence type="ECO:0000256" key="1">
    <source>
        <dbReference type="ARBA" id="ARBA00001946"/>
    </source>
</evidence>
<dbReference type="FunFam" id="3.30.200.20:FF:000110">
    <property type="entry name" value="Death-associated kinase 3, isoform CRA_a"/>
    <property type="match status" value="1"/>
</dbReference>
<sequence length="1432" mass="159923">MPHLTIFSSSPLISGQFAVVRRCRHRRTGVEYAAKFIKKRRSKSSRRGVTREDIEREVNILKEIQHPNIITLHEVFENKADVILILELVAGGELFDFLAEKESLSEEEATQFLKQILDGVFYLHSKQIAHFDLKVPQQLKTDRMPHPRIKLIDFGLAHKIDFGNDFKNIFGTPEFVAPEVVNYEPLGLEADMWSVGVITYILLSGASPFLGDNKQETLANVSAVDYTFDEEFFSNTSVLAKDFIARLLVKDPKKRMTIQDSLHHPWIKPKDTQQALSRKESAVNMEKFKKFAARRKWKQSVRLISLCNRLSRSFLSRSNISVARSDDTLDEEDSFVMKAIIHAINDDNVPGLQHLLGSLNSYDVNQPNKHGTPPLLIAAGCGNIQIIEVLMRKGADIQAHDKSGANAIYYAARHGHVGTLKFLHEKSCPLDVQDKVNHTAPFPCLIHIYGNVDVVSYLCSIRANPDLADREQETPLHCAAWHGYSAVSRALCQAGCHVDAKNREGETPLLTASARGFVDIVECLVEHRADLEATDKDGHTALHLAVRRCQIEVVRCLLKHQCHLDQQDRHGNTPLHIACKDGNLPIVMAICSAKANLDLPNKHGRTPLHLAANSGNLEVVRHLCLAGANIDAVTNDGKTVEDLASNNQHEHIVFLLGKLKKDNHKLSYIQQLRLTQTVQPRIKLKLFGHSGAGKSTLLESLKCGILRSFFRRRRTRMTNTARHPNSPVNSKPAVSVSISNLYPGCENVSVRSRSMMFEPSLTKGVLEVFSPVHSALSTADDQATRAIDIQHANIHGVGDFSVWEFSGNPVYYCSYDYFAANDVTAIHLVLFSLEEPYETQLGHITYWLNLLKALTLPQDSIAFGGRIQQPLVVVLAATHADLADLPRAFSGEFSYDKERALLKEVRNRFGNDLQVSDKLFVMDAGASNSKDMKLLRSHLQELRTSIISSCSPMTLLSERLLATLPTWRKLNGPNQLMSWQQFVSDVQEHINPLVSQDHLRMLALQLHSMGELNIMQSETVQDVVLLEPRWLCSNILGKLLSVETPKAIHHYRGRYRLEEVQALAPESDVDELLQILDAMDVCARDITNPTMIDVPALIKTNGLHRSWTEEEEEEESPLIYGGVRLVPAEHLTPFPCGLFHKLQVNLCRWSHQQKPEEEGGEDNDGDIHLWTSGAKVSQAGVEAMILLVNHGQGLEIQVRGHDSERAKCYTLLDTVCSITENLLASTLPGLLTAKYYLSPQQLREHHAPIMIYQPKDFYRAQVQRETSLTNTMGGYRESFSSILTFGCAEIYQQGILGTDIHISDVPLLARRKLCRMLDPPDALGKDWCLLAMNLGLTDLVAKHSSGTPNGAPELDSDADSQQAVLQLSPTAAPLQEALLQEWSGRADSTVGVLMAKLRELGRRDAADFLLRASPVFRVNMETLGGAANVISR</sequence>
<feature type="repeat" description="ANK" evidence="14">
    <location>
        <begin position="403"/>
        <end position="435"/>
    </location>
</feature>
<dbReference type="Gene3D" id="1.20.5.460">
    <property type="entry name" value="Single helix bin"/>
    <property type="match status" value="1"/>
</dbReference>
<dbReference type="PROSITE" id="PS51424">
    <property type="entry name" value="ROC"/>
    <property type="match status" value="1"/>
</dbReference>
<keyword evidence="7" id="KW-0677">Repeat</keyword>
<keyword evidence="8" id="KW-0547">Nucleotide-binding</keyword>
<feature type="repeat" description="ANK" evidence="14">
    <location>
        <begin position="603"/>
        <end position="635"/>
    </location>
</feature>
<reference evidence="18" key="2">
    <citation type="submission" date="2025-09" db="UniProtKB">
        <authorList>
            <consortium name="Ensembl"/>
        </authorList>
    </citation>
    <scope>IDENTIFICATION</scope>
</reference>
<dbReference type="GO" id="GO:0005737">
    <property type="term" value="C:cytoplasm"/>
    <property type="evidence" value="ECO:0007669"/>
    <property type="project" value="TreeGrafter"/>
</dbReference>
<dbReference type="EC" id="2.7.11.1" evidence="2"/>
<name>A0A3Q3KLR9_MONAL</name>
<dbReference type="GO" id="GO:0005525">
    <property type="term" value="F:GTP binding"/>
    <property type="evidence" value="ECO:0007669"/>
    <property type="project" value="UniProtKB-KW"/>
</dbReference>
<dbReference type="Pfam" id="PF00069">
    <property type="entry name" value="Pkinase"/>
    <property type="match status" value="1"/>
</dbReference>
<reference evidence="18" key="1">
    <citation type="submission" date="2025-08" db="UniProtKB">
        <authorList>
            <consortium name="Ensembl"/>
        </authorList>
    </citation>
    <scope>IDENTIFICATION</scope>
</reference>
<dbReference type="Pfam" id="PF12796">
    <property type="entry name" value="Ank_2"/>
    <property type="match status" value="2"/>
</dbReference>
<evidence type="ECO:0000256" key="4">
    <source>
        <dbReference type="ARBA" id="ARBA00022553"/>
    </source>
</evidence>
<feature type="repeat" description="ANK" evidence="14">
    <location>
        <begin position="471"/>
        <end position="503"/>
    </location>
</feature>
<feature type="repeat" description="ANK" evidence="14">
    <location>
        <begin position="570"/>
        <end position="602"/>
    </location>
</feature>
<organism evidence="18 19">
    <name type="scientific">Monopterus albus</name>
    <name type="common">Swamp eel</name>
    <dbReference type="NCBI Taxonomy" id="43700"/>
    <lineage>
        <taxon>Eukaryota</taxon>
        <taxon>Metazoa</taxon>
        <taxon>Chordata</taxon>
        <taxon>Craniata</taxon>
        <taxon>Vertebrata</taxon>
        <taxon>Euteleostomi</taxon>
        <taxon>Actinopterygii</taxon>
        <taxon>Neopterygii</taxon>
        <taxon>Teleostei</taxon>
        <taxon>Neoteleostei</taxon>
        <taxon>Acanthomorphata</taxon>
        <taxon>Anabantaria</taxon>
        <taxon>Synbranchiformes</taxon>
        <taxon>Synbranchidae</taxon>
        <taxon>Monopterus</taxon>
    </lineage>
</organism>
<feature type="domain" description="Death" evidence="16">
    <location>
        <begin position="1321"/>
        <end position="1413"/>
    </location>
</feature>
<feature type="domain" description="Roc" evidence="17">
    <location>
        <begin position="675"/>
        <end position="946"/>
    </location>
</feature>
<dbReference type="FunFam" id="1.20.5.460:FF:000003">
    <property type="entry name" value="Death-associated protein kinase 1"/>
    <property type="match status" value="1"/>
</dbReference>
<dbReference type="PROSITE" id="PS50011">
    <property type="entry name" value="PROTEIN_KINASE_DOM"/>
    <property type="match status" value="1"/>
</dbReference>
<dbReference type="STRING" id="43700.ENSMALP00000030518"/>
<feature type="repeat" description="ANK" evidence="14">
    <location>
        <begin position="504"/>
        <end position="536"/>
    </location>
</feature>
<evidence type="ECO:0000256" key="6">
    <source>
        <dbReference type="ARBA" id="ARBA00022703"/>
    </source>
</evidence>
<dbReference type="SUPFAM" id="SSF56112">
    <property type="entry name" value="Protein kinase-like (PK-like)"/>
    <property type="match status" value="1"/>
</dbReference>
<dbReference type="FunFam" id="1.10.510.10:FF:000250">
    <property type="entry name" value="Death-associated protein kinase 3"/>
    <property type="match status" value="1"/>
</dbReference>
<dbReference type="Pfam" id="PF13637">
    <property type="entry name" value="Ank_4"/>
    <property type="match status" value="1"/>
</dbReference>
<evidence type="ECO:0000256" key="11">
    <source>
        <dbReference type="ARBA" id="ARBA00047899"/>
    </source>
</evidence>
<keyword evidence="10" id="KW-0067">ATP-binding</keyword>
<keyword evidence="14" id="KW-0040">ANK repeat</keyword>
<evidence type="ECO:0000259" key="17">
    <source>
        <dbReference type="PROSITE" id="PS51424"/>
    </source>
</evidence>
<evidence type="ECO:0000256" key="9">
    <source>
        <dbReference type="ARBA" id="ARBA00022777"/>
    </source>
</evidence>
<dbReference type="InterPro" id="IPR000719">
    <property type="entry name" value="Prot_kinase_dom"/>
</dbReference>
<evidence type="ECO:0000259" key="15">
    <source>
        <dbReference type="PROSITE" id="PS50011"/>
    </source>
</evidence>
<dbReference type="SUPFAM" id="SSF48403">
    <property type="entry name" value="Ankyrin repeat"/>
    <property type="match status" value="1"/>
</dbReference>
<dbReference type="PROSITE" id="PS50088">
    <property type="entry name" value="ANK_REPEAT"/>
    <property type="match status" value="7"/>
</dbReference>
<evidence type="ECO:0000256" key="8">
    <source>
        <dbReference type="ARBA" id="ARBA00022741"/>
    </source>
</evidence>
<comment type="catalytic activity">
    <reaction evidence="12">
        <text>L-seryl-[protein] + ATP = O-phospho-L-seryl-[protein] + ADP + H(+)</text>
        <dbReference type="Rhea" id="RHEA:17989"/>
        <dbReference type="Rhea" id="RHEA-COMP:9863"/>
        <dbReference type="Rhea" id="RHEA-COMP:11604"/>
        <dbReference type="ChEBI" id="CHEBI:15378"/>
        <dbReference type="ChEBI" id="CHEBI:29999"/>
        <dbReference type="ChEBI" id="CHEBI:30616"/>
        <dbReference type="ChEBI" id="CHEBI:83421"/>
        <dbReference type="ChEBI" id="CHEBI:456216"/>
        <dbReference type="EC" id="2.7.11.1"/>
    </reaction>
</comment>
<dbReference type="Gene3D" id="1.25.40.20">
    <property type="entry name" value="Ankyrin repeat-containing domain"/>
    <property type="match status" value="3"/>
</dbReference>
<accession>A0A3Q3KLR9</accession>
<dbReference type="GO" id="GO:0004674">
    <property type="term" value="F:protein serine/threonine kinase activity"/>
    <property type="evidence" value="ECO:0007669"/>
    <property type="project" value="UniProtKB-KW"/>
</dbReference>
<dbReference type="Gene3D" id="3.40.50.300">
    <property type="entry name" value="P-loop containing nucleotide triphosphate hydrolases"/>
    <property type="match status" value="1"/>
</dbReference>
<dbReference type="SUPFAM" id="SSF52540">
    <property type="entry name" value="P-loop containing nucleoside triphosphate hydrolases"/>
    <property type="match status" value="1"/>
</dbReference>
<dbReference type="InterPro" id="IPR036770">
    <property type="entry name" value="Ankyrin_rpt-contain_sf"/>
</dbReference>
<evidence type="ECO:0000256" key="10">
    <source>
        <dbReference type="ARBA" id="ARBA00022840"/>
    </source>
</evidence>
<dbReference type="FunFam" id="1.25.40.20:FF:000832">
    <property type="entry name" value="Death-associated protein kinase 1"/>
    <property type="match status" value="1"/>
</dbReference>
<dbReference type="Ensembl" id="ENSMALT00000031056.1">
    <property type="protein sequence ID" value="ENSMALP00000030518.1"/>
    <property type="gene ID" value="ENSMALG00000021065.1"/>
</dbReference>
<evidence type="ECO:0000256" key="14">
    <source>
        <dbReference type="PROSITE-ProRule" id="PRU00023"/>
    </source>
</evidence>
<evidence type="ECO:0000256" key="7">
    <source>
        <dbReference type="ARBA" id="ARBA00022737"/>
    </source>
</evidence>
<comment type="catalytic activity">
    <reaction evidence="11">
        <text>L-threonyl-[protein] + ATP = O-phospho-L-threonyl-[protein] + ADP + H(+)</text>
        <dbReference type="Rhea" id="RHEA:46608"/>
        <dbReference type="Rhea" id="RHEA-COMP:11060"/>
        <dbReference type="Rhea" id="RHEA-COMP:11605"/>
        <dbReference type="ChEBI" id="CHEBI:15378"/>
        <dbReference type="ChEBI" id="CHEBI:30013"/>
        <dbReference type="ChEBI" id="CHEBI:30616"/>
        <dbReference type="ChEBI" id="CHEBI:61977"/>
        <dbReference type="ChEBI" id="CHEBI:456216"/>
        <dbReference type="EC" id="2.7.11.1"/>
    </reaction>
</comment>
<dbReference type="InterPro" id="IPR020859">
    <property type="entry name" value="ROC"/>
</dbReference>
<dbReference type="Gene3D" id="3.30.200.20">
    <property type="entry name" value="Phosphorylase Kinase, domain 1"/>
    <property type="match status" value="1"/>
</dbReference>
<evidence type="ECO:0000259" key="16">
    <source>
        <dbReference type="PROSITE" id="PS50017"/>
    </source>
</evidence>
<proteinExistence type="inferred from homology"/>
<evidence type="ECO:0000256" key="5">
    <source>
        <dbReference type="ARBA" id="ARBA00022679"/>
    </source>
</evidence>
<dbReference type="Proteomes" id="UP000261600">
    <property type="component" value="Unplaced"/>
</dbReference>
<keyword evidence="19" id="KW-1185">Reference proteome</keyword>
<dbReference type="InterPro" id="IPR011029">
    <property type="entry name" value="DEATH-like_dom_sf"/>
</dbReference>
<keyword evidence="9" id="KW-0418">Kinase</keyword>
<dbReference type="GO" id="GO:0005524">
    <property type="term" value="F:ATP binding"/>
    <property type="evidence" value="ECO:0007669"/>
    <property type="project" value="UniProtKB-KW"/>
</dbReference>
<comment type="cofactor">
    <cofactor evidence="1">
        <name>Mg(2+)</name>
        <dbReference type="ChEBI" id="CHEBI:18420"/>
    </cofactor>
</comment>
<dbReference type="GO" id="GO:0006915">
    <property type="term" value="P:apoptotic process"/>
    <property type="evidence" value="ECO:0007669"/>
    <property type="project" value="UniProtKB-KW"/>
</dbReference>
<dbReference type="SMART" id="SM00005">
    <property type="entry name" value="DEATH"/>
    <property type="match status" value="1"/>
</dbReference>
<evidence type="ECO:0000313" key="19">
    <source>
        <dbReference type="Proteomes" id="UP000261600"/>
    </source>
</evidence>
<dbReference type="PROSITE" id="PS50297">
    <property type="entry name" value="ANK_REP_REGION"/>
    <property type="match status" value="6"/>
</dbReference>
<dbReference type="SUPFAM" id="SSF47986">
    <property type="entry name" value="DEATH domain"/>
    <property type="match status" value="1"/>
</dbReference>